<evidence type="ECO:0000313" key="2">
    <source>
        <dbReference type="Proteomes" id="UP001156670"/>
    </source>
</evidence>
<dbReference type="EMBL" id="BSOB01000005">
    <property type="protein sequence ID" value="GLQ91541.1"/>
    <property type="molecule type" value="Genomic_DNA"/>
</dbReference>
<gene>
    <name evidence="1" type="ORF">GCM10007901_04910</name>
</gene>
<accession>A0ABQ5XIK1</accession>
<evidence type="ECO:0000313" key="1">
    <source>
        <dbReference type="EMBL" id="GLQ91541.1"/>
    </source>
</evidence>
<name>A0ABQ5XIK1_9GAMM</name>
<reference evidence="2" key="1">
    <citation type="journal article" date="2019" name="Int. J. Syst. Evol. Microbiol.">
        <title>The Global Catalogue of Microorganisms (GCM) 10K type strain sequencing project: providing services to taxonomists for standard genome sequencing and annotation.</title>
        <authorList>
            <consortium name="The Broad Institute Genomics Platform"/>
            <consortium name="The Broad Institute Genome Sequencing Center for Infectious Disease"/>
            <person name="Wu L."/>
            <person name="Ma J."/>
        </authorList>
    </citation>
    <scope>NUCLEOTIDE SEQUENCE [LARGE SCALE GENOMIC DNA]</scope>
    <source>
        <strain evidence="2">NBRC 111980</strain>
    </source>
</reference>
<dbReference type="Proteomes" id="UP001156670">
    <property type="component" value="Unassembled WGS sequence"/>
</dbReference>
<protein>
    <submittedName>
        <fullName evidence="1">Uncharacterized protein</fullName>
    </submittedName>
</protein>
<keyword evidence="2" id="KW-1185">Reference proteome</keyword>
<sequence>MAINRNLEVGIGLQQRHDLCDHWLTFGLDLGFVSLEIDVQGDETHLVDRLIQRVCQDQLLTRLRFDERQRIVVRMVAFGLYASRGTSNLAKFVTPTL</sequence>
<proteinExistence type="predicted"/>
<organism evidence="1 2">
    <name type="scientific">Dyella acidisoli</name>
    <dbReference type="NCBI Taxonomy" id="1867834"/>
    <lineage>
        <taxon>Bacteria</taxon>
        <taxon>Pseudomonadati</taxon>
        <taxon>Pseudomonadota</taxon>
        <taxon>Gammaproteobacteria</taxon>
        <taxon>Lysobacterales</taxon>
        <taxon>Rhodanobacteraceae</taxon>
        <taxon>Dyella</taxon>
    </lineage>
</organism>
<comment type="caution">
    <text evidence="1">The sequence shown here is derived from an EMBL/GenBank/DDBJ whole genome shotgun (WGS) entry which is preliminary data.</text>
</comment>